<evidence type="ECO:0000313" key="2">
    <source>
        <dbReference type="Proteomes" id="UP000188605"/>
    </source>
</evidence>
<keyword evidence="2" id="KW-1185">Reference proteome</keyword>
<accession>A0ACC8XEU9</accession>
<dbReference type="EMBL" id="LJDB01000029">
    <property type="protein sequence ID" value="ONI41751.1"/>
    <property type="molecule type" value="Genomic_DNA"/>
</dbReference>
<comment type="caution">
    <text evidence="1">The sequence shown here is derived from an EMBL/GenBank/DDBJ whole genome shotgun (WGS) entry which is preliminary data.</text>
</comment>
<organism evidence="1 2">
    <name type="scientific">Candidatus Epulonipiscium fishelsonii</name>
    <dbReference type="NCBI Taxonomy" id="77094"/>
    <lineage>
        <taxon>Bacteria</taxon>
        <taxon>Bacillati</taxon>
        <taxon>Bacillota</taxon>
        <taxon>Clostridia</taxon>
        <taxon>Lachnospirales</taxon>
        <taxon>Lachnospiraceae</taxon>
        <taxon>Candidatus Epulonipiscium</taxon>
    </lineage>
</organism>
<name>A0ACC8XEU9_9FIRM</name>
<evidence type="ECO:0000313" key="1">
    <source>
        <dbReference type="EMBL" id="ONI41751.1"/>
    </source>
</evidence>
<gene>
    <name evidence="1" type="ORF">AN396_03200</name>
</gene>
<proteinExistence type="predicted"/>
<reference evidence="1" key="1">
    <citation type="submission" date="2016-08" db="EMBL/GenBank/DDBJ databases">
        <authorList>
            <person name="Ngugi D.K."/>
            <person name="Miyake S."/>
            <person name="Stingl U."/>
        </authorList>
    </citation>
    <scope>NUCLEOTIDE SEQUENCE</scope>
    <source>
        <strain evidence="1">SCG-B11WGA-EpuloA1</strain>
    </source>
</reference>
<dbReference type="Proteomes" id="UP000188605">
    <property type="component" value="Unassembled WGS sequence"/>
</dbReference>
<sequence length="327" mass="35784">MKKFKTLILLTIGATLFVGCGGAEEDPNAPFLPSGDIEWVVTSSPGGGSDIYTRVITDVIKQKGLVEETFLINNQTDGGGEVGRLRVSQEKDDGHMLLTFNSGDLTPMVQNTSNRIENFKPIAVMAVDSQILLEGVHTEYETFQDALDAAANGTSIIIGGSKGDDIALYEELLEVSGLEKSQLTYMMFDATSEALTSLLGGHVDYCISKPAASMQYIESGDAEATVAFKTKRFSSGSLTDVPILSEITDLEDIESSVWRGIVAPGKMPDKAVAYWSDIMRQVSESEEWKTQYLDKNVLESFYLPADEAKVYMTEYQNDYLEQIGKAE</sequence>
<protein>
    <submittedName>
        <fullName evidence="1">Tricarboxylic transporter</fullName>
    </submittedName>
</protein>